<accession>A0A0D2DTX9</accession>
<evidence type="ECO:0000313" key="9">
    <source>
        <dbReference type="Proteomes" id="UP000053342"/>
    </source>
</evidence>
<feature type="compositionally biased region" description="Polar residues" evidence="6">
    <location>
        <begin position="131"/>
        <end position="145"/>
    </location>
</feature>
<feature type="region of interest" description="Disordered" evidence="6">
    <location>
        <begin position="168"/>
        <end position="221"/>
    </location>
</feature>
<evidence type="ECO:0000256" key="3">
    <source>
        <dbReference type="ARBA" id="ARBA00023125"/>
    </source>
</evidence>
<evidence type="ECO:0000313" key="8">
    <source>
        <dbReference type="EMBL" id="KIW46623.1"/>
    </source>
</evidence>
<feature type="domain" description="Zn(2)-C6 fungal-type" evidence="7">
    <location>
        <begin position="41"/>
        <end position="72"/>
    </location>
</feature>
<evidence type="ECO:0000256" key="2">
    <source>
        <dbReference type="ARBA" id="ARBA00023015"/>
    </source>
</evidence>
<dbReference type="SMART" id="SM00066">
    <property type="entry name" value="GAL4"/>
    <property type="match status" value="1"/>
</dbReference>
<dbReference type="PANTHER" id="PTHR47424">
    <property type="entry name" value="REGULATORY PROTEIN GAL4"/>
    <property type="match status" value="1"/>
</dbReference>
<dbReference type="InterPro" id="IPR051127">
    <property type="entry name" value="Fungal_SecMet_Regulators"/>
</dbReference>
<dbReference type="GO" id="GO:0000435">
    <property type="term" value="P:positive regulation of transcription from RNA polymerase II promoter by galactose"/>
    <property type="evidence" value="ECO:0007669"/>
    <property type="project" value="TreeGrafter"/>
</dbReference>
<evidence type="ECO:0000256" key="5">
    <source>
        <dbReference type="ARBA" id="ARBA00023242"/>
    </source>
</evidence>
<keyword evidence="4" id="KW-0804">Transcription</keyword>
<dbReference type="VEuPathDB" id="FungiDB:PV06_02284"/>
<name>A0A0D2DTX9_9EURO</name>
<dbReference type="AlphaFoldDB" id="A0A0D2DTX9"/>
<organism evidence="8 9">
    <name type="scientific">Exophiala oligosperma</name>
    <dbReference type="NCBI Taxonomy" id="215243"/>
    <lineage>
        <taxon>Eukaryota</taxon>
        <taxon>Fungi</taxon>
        <taxon>Dikarya</taxon>
        <taxon>Ascomycota</taxon>
        <taxon>Pezizomycotina</taxon>
        <taxon>Eurotiomycetes</taxon>
        <taxon>Chaetothyriomycetidae</taxon>
        <taxon>Chaetothyriales</taxon>
        <taxon>Herpotrichiellaceae</taxon>
        <taxon>Exophiala</taxon>
    </lineage>
</organism>
<keyword evidence="2" id="KW-0805">Transcription regulation</keyword>
<dbReference type="Pfam" id="PF00172">
    <property type="entry name" value="Zn_clus"/>
    <property type="match status" value="1"/>
</dbReference>
<dbReference type="CDD" id="cd00067">
    <property type="entry name" value="GAL4"/>
    <property type="match status" value="1"/>
</dbReference>
<keyword evidence="3" id="KW-0238">DNA-binding</keyword>
<sequence length="812" mass="90711">MASEGSQALHQHQFSIHDGRSGAAKRPPLAQVGRDPRIKTACTECKRRKVKCDGSHPCYSCQWYKQPERCKYPFTQPALGVNRKNFDYVRKRLETTTNILTKLLPSESIDALEGLSSQQLVERVIATITSREAEQSPNLPSSQQKRTGKRSVVSHETNVNVPAAVALAASQGSKEHQGQPENSPSESDGHHESADDNVSDTGDDVNAVSTTDSHASSYVGPSSTMQMFRTILRIAPDSLEKSAQYQSPPRSVPNSSSGSSSRHAPMPLTDRMTALIDAYFHWVHPTTAIIDEATFRETALSGHRTDPPWLCLLNTVLALGSLGCTKTESKEHMTYYNVAKSYLDLEALGHKSVEFLQALMLMAGWYCHYRNRPNLASALLGVAFRMAYALGVHKETPIPGQTDVSQELRRTIWWNLVVLDAAEAVTLGRNLDGSIFDSEVRHPGGMLQEPNRTYDKPLCLASLLGITIAFSRIMTETQARLATPTPLSFAELLGLDAHLVDWYEGLPGEFHGLAGGVPAFKHTFTGRTEPSISHAFVQPCVTIRWRYLILRITLYRPVLMEAVLRRTPYHQLTPDQRLCIRKCLTLAGELIESARSRTVETPNQYIAWPATWNLLQVCMVPLVCLYTFREDPETASAFHRGHGQFRAPAQAIDQVRQVREECHRQVQTTLNLMQEMQPWGIASDRMYELINMLYEARHQPLRVWNNDENSPLVVLPPTPVLRAASSSRRCGWGATGARIENNEQYCPRQENENIEAIAFQGSMNPPTGVSAEGAADMPMYNTIGWPSVTWESLFELPNDFQWPDPETTYDMG</sequence>
<dbReference type="SUPFAM" id="SSF57701">
    <property type="entry name" value="Zn2/Cys6 DNA-binding domain"/>
    <property type="match status" value="1"/>
</dbReference>
<dbReference type="GO" id="GO:0008270">
    <property type="term" value="F:zinc ion binding"/>
    <property type="evidence" value="ECO:0007669"/>
    <property type="project" value="InterPro"/>
</dbReference>
<dbReference type="InterPro" id="IPR007219">
    <property type="entry name" value="XnlR_reg_dom"/>
</dbReference>
<dbReference type="EMBL" id="KN847333">
    <property type="protein sequence ID" value="KIW46623.1"/>
    <property type="molecule type" value="Genomic_DNA"/>
</dbReference>
<dbReference type="RefSeq" id="XP_016266839.1">
    <property type="nucleotide sequence ID" value="XM_016402942.1"/>
</dbReference>
<dbReference type="InterPro" id="IPR001138">
    <property type="entry name" value="Zn2Cys6_DnaBD"/>
</dbReference>
<dbReference type="SMART" id="SM00906">
    <property type="entry name" value="Fungal_trans"/>
    <property type="match status" value="1"/>
</dbReference>
<dbReference type="Gene3D" id="4.10.240.10">
    <property type="entry name" value="Zn(2)-C6 fungal-type DNA-binding domain"/>
    <property type="match status" value="1"/>
</dbReference>
<feature type="region of interest" description="Disordered" evidence="6">
    <location>
        <begin position="131"/>
        <end position="153"/>
    </location>
</feature>
<keyword evidence="5" id="KW-0539">Nucleus</keyword>
<feature type="region of interest" description="Disordered" evidence="6">
    <location>
        <begin position="1"/>
        <end position="32"/>
    </location>
</feature>
<feature type="compositionally biased region" description="Polar residues" evidence="6">
    <location>
        <begin position="1"/>
        <end position="14"/>
    </location>
</feature>
<gene>
    <name evidence="8" type="ORF">PV06_02284</name>
</gene>
<dbReference type="InterPro" id="IPR036864">
    <property type="entry name" value="Zn2-C6_fun-type_DNA-bd_sf"/>
</dbReference>
<dbReference type="PROSITE" id="PS00463">
    <property type="entry name" value="ZN2_CY6_FUNGAL_1"/>
    <property type="match status" value="1"/>
</dbReference>
<dbReference type="Proteomes" id="UP000053342">
    <property type="component" value="Unassembled WGS sequence"/>
</dbReference>
<reference evidence="8 9" key="1">
    <citation type="submission" date="2015-01" db="EMBL/GenBank/DDBJ databases">
        <title>The Genome Sequence of Exophiala oligosperma CBS72588.</title>
        <authorList>
            <consortium name="The Broad Institute Genomics Platform"/>
            <person name="Cuomo C."/>
            <person name="de Hoog S."/>
            <person name="Gorbushina A."/>
            <person name="Stielow B."/>
            <person name="Teixiera M."/>
            <person name="Abouelleil A."/>
            <person name="Chapman S.B."/>
            <person name="Priest M."/>
            <person name="Young S.K."/>
            <person name="Wortman J."/>
            <person name="Nusbaum C."/>
            <person name="Birren B."/>
        </authorList>
    </citation>
    <scope>NUCLEOTIDE SEQUENCE [LARGE SCALE GENOMIC DNA]</scope>
    <source>
        <strain evidence="8 9">CBS 72588</strain>
    </source>
</reference>
<feature type="region of interest" description="Disordered" evidence="6">
    <location>
        <begin position="240"/>
        <end position="266"/>
    </location>
</feature>
<dbReference type="OrthoDB" id="3362851at2759"/>
<evidence type="ECO:0000256" key="4">
    <source>
        <dbReference type="ARBA" id="ARBA00023163"/>
    </source>
</evidence>
<keyword evidence="1" id="KW-0479">Metal-binding</keyword>
<evidence type="ECO:0000256" key="1">
    <source>
        <dbReference type="ARBA" id="ARBA00022723"/>
    </source>
</evidence>
<dbReference type="GO" id="GO:0006351">
    <property type="term" value="P:DNA-templated transcription"/>
    <property type="evidence" value="ECO:0007669"/>
    <property type="project" value="InterPro"/>
</dbReference>
<dbReference type="PROSITE" id="PS50048">
    <property type="entry name" value="ZN2_CY6_FUNGAL_2"/>
    <property type="match status" value="1"/>
</dbReference>
<dbReference type="PANTHER" id="PTHR47424:SF5">
    <property type="entry name" value="ZN(II)2CYS6 TRANSCRIPTION FACTOR (EUROFUNG)"/>
    <property type="match status" value="1"/>
</dbReference>
<dbReference type="GO" id="GO:0005634">
    <property type="term" value="C:nucleus"/>
    <property type="evidence" value="ECO:0007669"/>
    <property type="project" value="TreeGrafter"/>
</dbReference>
<feature type="compositionally biased region" description="Low complexity" evidence="6">
    <location>
        <begin position="247"/>
        <end position="261"/>
    </location>
</feature>
<dbReference type="GO" id="GO:0000981">
    <property type="term" value="F:DNA-binding transcription factor activity, RNA polymerase II-specific"/>
    <property type="evidence" value="ECO:0007669"/>
    <property type="project" value="InterPro"/>
</dbReference>
<dbReference type="CDD" id="cd12148">
    <property type="entry name" value="fungal_TF_MHR"/>
    <property type="match status" value="1"/>
</dbReference>
<proteinExistence type="predicted"/>
<feature type="compositionally biased region" description="Polar residues" evidence="6">
    <location>
        <begin position="207"/>
        <end position="221"/>
    </location>
</feature>
<evidence type="ECO:0000256" key="6">
    <source>
        <dbReference type="SAM" id="MobiDB-lite"/>
    </source>
</evidence>
<evidence type="ECO:0000259" key="7">
    <source>
        <dbReference type="PROSITE" id="PS50048"/>
    </source>
</evidence>
<dbReference type="GO" id="GO:0000978">
    <property type="term" value="F:RNA polymerase II cis-regulatory region sequence-specific DNA binding"/>
    <property type="evidence" value="ECO:0007669"/>
    <property type="project" value="TreeGrafter"/>
</dbReference>
<dbReference type="Pfam" id="PF04082">
    <property type="entry name" value="Fungal_trans"/>
    <property type="match status" value="1"/>
</dbReference>
<dbReference type="HOGENOM" id="CLU_008599_1_0_1"/>
<dbReference type="GeneID" id="27354358"/>
<protein>
    <recommendedName>
        <fullName evidence="7">Zn(2)-C6 fungal-type domain-containing protein</fullName>
    </recommendedName>
</protein>
<keyword evidence="9" id="KW-1185">Reference proteome</keyword>